<name>A0ABW3VY12_9ACTN</name>
<organism evidence="3 4">
    <name type="scientific">Nocardioides ginsengisoli</name>
    <dbReference type="NCBI Taxonomy" id="363868"/>
    <lineage>
        <taxon>Bacteria</taxon>
        <taxon>Bacillati</taxon>
        <taxon>Actinomycetota</taxon>
        <taxon>Actinomycetes</taxon>
        <taxon>Propionibacteriales</taxon>
        <taxon>Nocardioidaceae</taxon>
        <taxon>Nocardioides</taxon>
    </lineage>
</organism>
<keyword evidence="2" id="KW-0812">Transmembrane</keyword>
<feature type="transmembrane region" description="Helical" evidence="2">
    <location>
        <begin position="49"/>
        <end position="67"/>
    </location>
</feature>
<dbReference type="RefSeq" id="WP_367917518.1">
    <property type="nucleotide sequence ID" value="NZ_BAABAC010000005.1"/>
</dbReference>
<reference evidence="4" key="1">
    <citation type="journal article" date="2019" name="Int. J. Syst. Evol. Microbiol.">
        <title>The Global Catalogue of Microorganisms (GCM) 10K type strain sequencing project: providing services to taxonomists for standard genome sequencing and annotation.</title>
        <authorList>
            <consortium name="The Broad Institute Genomics Platform"/>
            <consortium name="The Broad Institute Genome Sequencing Center for Infectious Disease"/>
            <person name="Wu L."/>
            <person name="Ma J."/>
        </authorList>
    </citation>
    <scope>NUCLEOTIDE SEQUENCE [LARGE SCALE GENOMIC DNA]</scope>
    <source>
        <strain evidence="4">CCUG 52478</strain>
    </source>
</reference>
<keyword evidence="4" id="KW-1185">Reference proteome</keyword>
<evidence type="ECO:0000256" key="1">
    <source>
        <dbReference type="SAM" id="MobiDB-lite"/>
    </source>
</evidence>
<dbReference type="Proteomes" id="UP001597229">
    <property type="component" value="Unassembled WGS sequence"/>
</dbReference>
<sequence>MTHDRRIDRLRVEAPTLEPDPAFLGMLTHLSASSYPAVHRSARSAGLRAVLATAAVAAIAAATWAAGVPTGGETPYSPADAPTQQEPSGPPSPGDVGTPHSDVATSPGSPLSPGLPGSPSSASEHASDPAGRSDQPGRGKGPQGTPPGKAKGHAKDLGKGYGQGHGQGHGKGHGKREAKGHHDGGAQDRRNGDGDRTDQGDQGDQVDQGDRTDPAGSGEQRGNRGLIGQ</sequence>
<feature type="compositionally biased region" description="Low complexity" evidence="1">
    <location>
        <begin position="106"/>
        <end position="121"/>
    </location>
</feature>
<keyword evidence="2" id="KW-0472">Membrane</keyword>
<dbReference type="EMBL" id="JBHTLX010000005">
    <property type="protein sequence ID" value="MFD1247010.1"/>
    <property type="molecule type" value="Genomic_DNA"/>
</dbReference>
<accession>A0ABW3VY12</accession>
<proteinExistence type="predicted"/>
<comment type="caution">
    <text evidence="3">The sequence shown here is derived from an EMBL/GenBank/DDBJ whole genome shotgun (WGS) entry which is preliminary data.</text>
</comment>
<evidence type="ECO:0000313" key="4">
    <source>
        <dbReference type="Proteomes" id="UP001597229"/>
    </source>
</evidence>
<keyword evidence="2" id="KW-1133">Transmembrane helix</keyword>
<feature type="region of interest" description="Disordered" evidence="1">
    <location>
        <begin position="71"/>
        <end position="229"/>
    </location>
</feature>
<protein>
    <submittedName>
        <fullName evidence="3">Uncharacterized protein</fullName>
    </submittedName>
</protein>
<gene>
    <name evidence="3" type="ORF">ACFQ3F_04345</name>
</gene>
<evidence type="ECO:0000313" key="3">
    <source>
        <dbReference type="EMBL" id="MFD1247010.1"/>
    </source>
</evidence>
<evidence type="ECO:0000256" key="2">
    <source>
        <dbReference type="SAM" id="Phobius"/>
    </source>
</evidence>
<feature type="compositionally biased region" description="Basic and acidic residues" evidence="1">
    <location>
        <begin position="175"/>
        <end position="199"/>
    </location>
</feature>